<feature type="region of interest" description="Disordered" evidence="1">
    <location>
        <begin position="1"/>
        <end position="21"/>
    </location>
</feature>
<organism evidence="2">
    <name type="scientific">Davidia involucrata</name>
    <name type="common">Dove tree</name>
    <dbReference type="NCBI Taxonomy" id="16924"/>
    <lineage>
        <taxon>Eukaryota</taxon>
        <taxon>Viridiplantae</taxon>
        <taxon>Streptophyta</taxon>
        <taxon>Embryophyta</taxon>
        <taxon>Tracheophyta</taxon>
        <taxon>Spermatophyta</taxon>
        <taxon>Magnoliopsida</taxon>
        <taxon>eudicotyledons</taxon>
        <taxon>Gunneridae</taxon>
        <taxon>Pentapetalae</taxon>
        <taxon>asterids</taxon>
        <taxon>Cornales</taxon>
        <taxon>Nyssaceae</taxon>
        <taxon>Davidia</taxon>
    </lineage>
</organism>
<proteinExistence type="predicted"/>
<protein>
    <submittedName>
        <fullName evidence="2">Uncharacterized protein</fullName>
    </submittedName>
</protein>
<feature type="region of interest" description="Disordered" evidence="1">
    <location>
        <begin position="104"/>
        <end position="222"/>
    </location>
</feature>
<dbReference type="PANTHER" id="PTHR34952">
    <property type="entry name" value="OS05G0113500 PROTEIN"/>
    <property type="match status" value="1"/>
</dbReference>
<feature type="compositionally biased region" description="Acidic residues" evidence="1">
    <location>
        <begin position="116"/>
        <end position="126"/>
    </location>
</feature>
<evidence type="ECO:0000256" key="1">
    <source>
        <dbReference type="SAM" id="MobiDB-lite"/>
    </source>
</evidence>
<feature type="compositionally biased region" description="Basic residues" evidence="1">
    <location>
        <begin position="171"/>
        <end position="180"/>
    </location>
</feature>
<sequence length="272" mass="29545">MDISSPLDMSVSEDQSSLNQPQCTCGDVSLNDLGDGLTELLHIQGDQKLESNSILFPPSNKNDISNVEKDNVREETDKNKNKSVIVTSDMCLCKCATFPCSGETTSCAASTGGEDKDGEDEDELDEITPLKLVSAIKGSREKQGMPPKKLTVTWAPDVYDPPPTALSHVATSKKQRHRSDSKKSDGKKNGKNKQKGGGGKLARGKDKKQARKYSGSSNKCFKSLDDDDRVVEYNEPYADLVDFDVGSPDSYCGSSFLKKSVSKMHYSVAEAT</sequence>
<feature type="compositionally biased region" description="Polar residues" evidence="1">
    <location>
        <begin position="12"/>
        <end position="21"/>
    </location>
</feature>
<dbReference type="PANTHER" id="PTHR34952:SF2">
    <property type="entry name" value="OS05G0113500 PROTEIN"/>
    <property type="match status" value="1"/>
</dbReference>
<gene>
    <name evidence="2" type="ORF">Din_008400</name>
</gene>
<accession>A0A5B6Z4K1</accession>
<dbReference type="AlphaFoldDB" id="A0A5B6Z4K1"/>
<name>A0A5B6Z4K1_DAVIN</name>
<dbReference type="EMBL" id="GHES01008400">
    <property type="protein sequence ID" value="MPA38959.1"/>
    <property type="molecule type" value="Transcribed_RNA"/>
</dbReference>
<reference evidence="2" key="1">
    <citation type="submission" date="2019-08" db="EMBL/GenBank/DDBJ databases">
        <title>Reference gene set and small RNA set construction with multiple tissues from Davidia involucrata Baill.</title>
        <authorList>
            <person name="Yang H."/>
            <person name="Zhou C."/>
            <person name="Li G."/>
            <person name="Wang J."/>
            <person name="Gao P."/>
            <person name="Wang M."/>
            <person name="Wang R."/>
            <person name="Zhao Y."/>
        </authorList>
    </citation>
    <scope>NUCLEOTIDE SEQUENCE</scope>
    <source>
        <tissue evidence="2">Mixed with DoveR01_LX</tissue>
    </source>
</reference>
<evidence type="ECO:0000313" key="2">
    <source>
        <dbReference type="EMBL" id="MPA38959.1"/>
    </source>
</evidence>